<feature type="compositionally biased region" description="Low complexity" evidence="1">
    <location>
        <begin position="391"/>
        <end position="415"/>
    </location>
</feature>
<name>W7FDY3_PLAF8</name>
<dbReference type="AlphaFoldDB" id="W7FDY3"/>
<evidence type="ECO:0000256" key="1">
    <source>
        <dbReference type="SAM" id="MobiDB-lite"/>
    </source>
</evidence>
<accession>W7FDY3</accession>
<dbReference type="EMBL" id="KE123587">
    <property type="protein sequence ID" value="EUR79229.1"/>
    <property type="molecule type" value="Genomic_DNA"/>
</dbReference>
<gene>
    <name evidence="3" type="ORF">PFBG_00718</name>
</gene>
<feature type="domain" description="EMP3/KAHRP N-terminal" evidence="2">
    <location>
        <begin position="149"/>
        <end position="195"/>
    </location>
</feature>
<organism evidence="3 4">
    <name type="scientific">Plasmodium falciparum (isolate 7G8)</name>
    <dbReference type="NCBI Taxonomy" id="57266"/>
    <lineage>
        <taxon>Eukaryota</taxon>
        <taxon>Sar</taxon>
        <taxon>Alveolata</taxon>
        <taxon>Apicomplexa</taxon>
        <taxon>Aconoidasida</taxon>
        <taxon>Haemosporida</taxon>
        <taxon>Plasmodiidae</taxon>
        <taxon>Plasmodium</taxon>
        <taxon>Plasmodium (Laverania)</taxon>
    </lineage>
</organism>
<reference evidence="4" key="1">
    <citation type="submission" date="2007-11" db="EMBL/GenBank/DDBJ databases">
        <authorList>
            <consortium name="The Broad Institute Genome Sequencing Platform"/>
            <person name="Volkman S.K."/>
            <person name="Daily J.P."/>
            <person name="Sarr O."/>
            <person name="Ndiaye D."/>
            <person name="Ndir O."/>
            <person name="Mboup S."/>
            <person name="Lukens A."/>
            <person name="Stange-Thomann N."/>
            <person name="Mauceli E."/>
            <person name="Gnerre S."/>
            <person name="Jaffe D."/>
            <person name="Zainoun J."/>
            <person name="Wiegand R.C."/>
            <person name="Birren B."/>
            <person name="Galagan J."/>
            <person name="Lander E."/>
            <person name="Wirth D.F."/>
        </authorList>
    </citation>
    <scope>NUCLEOTIDE SEQUENCE [LARGE SCALE GENOMIC DNA]</scope>
    <source>
        <strain evidence="4">7G8</strain>
    </source>
</reference>
<feature type="compositionally biased region" description="Basic residues" evidence="1">
    <location>
        <begin position="108"/>
        <end position="117"/>
    </location>
</feature>
<feature type="compositionally biased region" description="Basic residues" evidence="1">
    <location>
        <begin position="449"/>
        <end position="458"/>
    </location>
</feature>
<evidence type="ECO:0000259" key="2">
    <source>
        <dbReference type="Pfam" id="PF17986"/>
    </source>
</evidence>
<dbReference type="Pfam" id="PF17986">
    <property type="entry name" value="EKAL"/>
    <property type="match status" value="1"/>
</dbReference>
<sequence>MKSFKNKNTLRRKKAFPVFTKILLVSFLVWVLKCSNNCNNGNGSGDSFDFRNKRTLAQKQHEHHHHHHHQHQHQHQAPHQAHHHHHHGEVNHQAPQVHQQVHGQDQAHHHHHHHHHQLQPQQPQGTVANPPSNEPVVKTQVFREARPGGGFKAYEEKYESKHYKLKENVVDGKKDCDEKYEAANYAFSEECPYTVNDYSQENGPNIFALRKRFPLGMNDEDEEGKEALAIKDKLPGGLDEYQNQLYGICNETCTTCGPAAIDYVPADAPNGYAYGGSAHDGSHGNLRGHDNKGSEGYGYEAPYNPGFNGAPGSNGMQNYVPPHGAGYSAPYGVPHGAAHGSRYSSFSSVNKYGKHGDEKHHSSKKHEGKEASTSKEATKEASTSKGATKEASTTEGATKGASTTAGSTTGATTGANAVQSKDETADKNAANNGEQVMSRGQAQLQEAGKKKKKRGCCG</sequence>
<feature type="compositionally biased region" description="Basic residues" evidence="1">
    <location>
        <begin position="57"/>
        <end position="87"/>
    </location>
</feature>
<feature type="region of interest" description="Disordered" evidence="1">
    <location>
        <begin position="348"/>
        <end position="458"/>
    </location>
</feature>
<dbReference type="OrthoDB" id="378668at2759"/>
<feature type="compositionally biased region" description="Polar residues" evidence="1">
    <location>
        <begin position="429"/>
        <end position="444"/>
    </location>
</feature>
<evidence type="ECO:0000313" key="4">
    <source>
        <dbReference type="Proteomes" id="UP000030688"/>
    </source>
</evidence>
<dbReference type="Proteomes" id="UP000030688">
    <property type="component" value="Unassembled WGS sequence"/>
</dbReference>
<protein>
    <submittedName>
        <fullName evidence="3">Knob-associated histidine-rich protein</fullName>
    </submittedName>
</protein>
<feature type="compositionally biased region" description="Low complexity" evidence="1">
    <location>
        <begin position="95"/>
        <end position="104"/>
    </location>
</feature>
<proteinExistence type="predicted"/>
<dbReference type="InterPro" id="IPR040805">
    <property type="entry name" value="EMP3/KAHRP_N"/>
</dbReference>
<feature type="compositionally biased region" description="Basic and acidic residues" evidence="1">
    <location>
        <begin position="354"/>
        <end position="379"/>
    </location>
</feature>
<evidence type="ECO:0000313" key="3">
    <source>
        <dbReference type="EMBL" id="EUR79229.1"/>
    </source>
</evidence>
<reference evidence="3 4" key="2">
    <citation type="submission" date="2013-02" db="EMBL/GenBank/DDBJ databases">
        <title>The Genome Sequence of Plasmodium falciparum 7G8.</title>
        <authorList>
            <consortium name="The Broad Institute Genome Sequencing Platform"/>
            <consortium name="The Broad Institute Genome Sequencing Center for Infectious Disease"/>
            <person name="Neafsey D."/>
            <person name="Cheeseman I."/>
            <person name="Volkman S."/>
            <person name="Adams J."/>
            <person name="Walker B."/>
            <person name="Young S.K."/>
            <person name="Zeng Q."/>
            <person name="Gargeya S."/>
            <person name="Fitzgerald M."/>
            <person name="Haas B."/>
            <person name="Abouelleil A."/>
            <person name="Alvarado L."/>
            <person name="Arachchi H.M."/>
            <person name="Berlin A.M."/>
            <person name="Chapman S.B."/>
            <person name="Dewar J."/>
            <person name="Goldberg J."/>
            <person name="Griggs A."/>
            <person name="Gujja S."/>
            <person name="Hansen M."/>
            <person name="Howarth C."/>
            <person name="Imamovic A."/>
            <person name="Larimer J."/>
            <person name="McCowan C."/>
            <person name="Murphy C."/>
            <person name="Neiman D."/>
            <person name="Pearson M."/>
            <person name="Priest M."/>
            <person name="Roberts A."/>
            <person name="Saif S."/>
            <person name="Shea T."/>
            <person name="Sisk P."/>
            <person name="Sykes S."/>
            <person name="Wortman J."/>
            <person name="Nusbaum C."/>
            <person name="Birren B."/>
        </authorList>
    </citation>
    <scope>NUCLEOTIDE SEQUENCE [LARGE SCALE GENOMIC DNA]</scope>
    <source>
        <strain evidence="3 4">7G8</strain>
    </source>
</reference>
<feature type="region of interest" description="Disordered" evidence="1">
    <location>
        <begin position="57"/>
        <end position="134"/>
    </location>
</feature>